<dbReference type="SUPFAM" id="SSF53474">
    <property type="entry name" value="alpha/beta-Hydrolases"/>
    <property type="match status" value="1"/>
</dbReference>
<evidence type="ECO:0000313" key="5">
    <source>
        <dbReference type="Proteomes" id="UP000467006"/>
    </source>
</evidence>
<gene>
    <name evidence="4" type="ORF">MDUV_37960</name>
</gene>
<dbReference type="OrthoDB" id="4593375at2"/>
<evidence type="ECO:0000313" key="4">
    <source>
        <dbReference type="EMBL" id="BBX18936.1"/>
    </source>
</evidence>
<reference evidence="4 5" key="1">
    <citation type="journal article" date="2019" name="Emerg. Microbes Infect.">
        <title>Comprehensive subspecies identification of 175 nontuberculous mycobacteria species based on 7547 genomic profiles.</title>
        <authorList>
            <person name="Matsumoto Y."/>
            <person name="Kinjo T."/>
            <person name="Motooka D."/>
            <person name="Nabeya D."/>
            <person name="Jung N."/>
            <person name="Uechi K."/>
            <person name="Horii T."/>
            <person name="Iida T."/>
            <person name="Fujita J."/>
            <person name="Nakamura S."/>
        </authorList>
    </citation>
    <scope>NUCLEOTIDE SEQUENCE [LARGE SCALE GENOMIC DNA]</scope>
    <source>
        <strain evidence="4 5">JCM 6396</strain>
    </source>
</reference>
<feature type="domain" description="PE-PPE" evidence="3">
    <location>
        <begin position="72"/>
        <end position="272"/>
    </location>
</feature>
<name>A0A7I7K463_9MYCO</name>
<keyword evidence="5" id="KW-1185">Reference proteome</keyword>
<dbReference type="Proteomes" id="UP000467006">
    <property type="component" value="Chromosome"/>
</dbReference>
<feature type="region of interest" description="Disordered" evidence="1">
    <location>
        <begin position="292"/>
        <end position="354"/>
    </location>
</feature>
<proteinExistence type="predicted"/>
<feature type="chain" id="PRO_5043377713" description="PE-PPE domain-containing protein" evidence="2">
    <location>
        <begin position="31"/>
        <end position="354"/>
    </location>
</feature>
<sequence>MAVSRTWLVALVAMASVFVSGSTVVSPAGAAERAVLIPGATVFKRINPIYPIIAATYPYIGIDFHADDHPQVVDYSQDALASDRALRDGVAKADIAVRDVDGPVVVIGESMGSMVASRLAAQLAASSEPPAQNELRFVLIASPEEGVAQYFKVGTFIPILNYRVRRVAQSPYPTAVVIGEYDGWADPPDRPWNLVALANALFGVLYVHGPPSWFIDPADAPAENITVNGNVTTYFVPTEHLPLTRPLRDIGVPAPVVDLADRFLRPVVDAGYRRHDEPGDTRPYLADGEIQRGAALPQIPDRRRREDADTERRPHLGRQEPLADGRRAEMRQRRASESTARETRRQSAERAGVS</sequence>
<accession>A0A7I7K463</accession>
<dbReference type="RefSeq" id="WP_098000938.1">
    <property type="nucleotide sequence ID" value="NZ_AP022563.1"/>
</dbReference>
<evidence type="ECO:0000256" key="2">
    <source>
        <dbReference type="SAM" id="SignalP"/>
    </source>
</evidence>
<protein>
    <recommendedName>
        <fullName evidence="3">PE-PPE domain-containing protein</fullName>
    </recommendedName>
</protein>
<feature type="compositionally biased region" description="Basic and acidic residues" evidence="1">
    <location>
        <begin position="300"/>
        <end position="348"/>
    </location>
</feature>
<dbReference type="Gene3D" id="3.40.50.1820">
    <property type="entry name" value="alpha/beta hydrolase"/>
    <property type="match status" value="1"/>
</dbReference>
<dbReference type="Pfam" id="PF08237">
    <property type="entry name" value="PE-PPE"/>
    <property type="match status" value="1"/>
</dbReference>
<evidence type="ECO:0000256" key="1">
    <source>
        <dbReference type="SAM" id="MobiDB-lite"/>
    </source>
</evidence>
<keyword evidence="2" id="KW-0732">Signal</keyword>
<feature type="signal peptide" evidence="2">
    <location>
        <begin position="1"/>
        <end position="30"/>
    </location>
</feature>
<evidence type="ECO:0000259" key="3">
    <source>
        <dbReference type="Pfam" id="PF08237"/>
    </source>
</evidence>
<dbReference type="EMBL" id="AP022563">
    <property type="protein sequence ID" value="BBX18936.1"/>
    <property type="molecule type" value="Genomic_DNA"/>
</dbReference>
<organism evidence="4 5">
    <name type="scientific">Mycolicibacterium duvalii</name>
    <dbReference type="NCBI Taxonomy" id="39688"/>
    <lineage>
        <taxon>Bacteria</taxon>
        <taxon>Bacillati</taxon>
        <taxon>Actinomycetota</taxon>
        <taxon>Actinomycetes</taxon>
        <taxon>Mycobacteriales</taxon>
        <taxon>Mycobacteriaceae</taxon>
        <taxon>Mycolicibacterium</taxon>
    </lineage>
</organism>
<dbReference type="InterPro" id="IPR029058">
    <property type="entry name" value="AB_hydrolase_fold"/>
</dbReference>
<dbReference type="AlphaFoldDB" id="A0A7I7K463"/>
<dbReference type="KEGG" id="mdu:MDUV_37960"/>
<dbReference type="InterPro" id="IPR013228">
    <property type="entry name" value="PE-PPE_C"/>
</dbReference>